<dbReference type="InterPro" id="IPR005122">
    <property type="entry name" value="Uracil-DNA_glycosylase-like"/>
</dbReference>
<keyword evidence="1" id="KW-0004">4Fe-4S</keyword>
<organism evidence="12 13">
    <name type="scientific">Cutibacterium avidum</name>
    <dbReference type="NCBI Taxonomy" id="33010"/>
    <lineage>
        <taxon>Bacteria</taxon>
        <taxon>Bacillati</taxon>
        <taxon>Actinomycetota</taxon>
        <taxon>Actinomycetes</taxon>
        <taxon>Propionibacteriales</taxon>
        <taxon>Propionibacteriaceae</taxon>
        <taxon>Cutibacterium</taxon>
    </lineage>
</organism>
<evidence type="ECO:0000313" key="13">
    <source>
        <dbReference type="Proteomes" id="UP000259211"/>
    </source>
</evidence>
<dbReference type="GO" id="GO:0046872">
    <property type="term" value="F:metal ion binding"/>
    <property type="evidence" value="ECO:0007669"/>
    <property type="project" value="UniProtKB-KW"/>
</dbReference>
<dbReference type="SMART" id="SM00987">
    <property type="entry name" value="UreE_C"/>
    <property type="match status" value="1"/>
</dbReference>
<feature type="region of interest" description="Disordered" evidence="10">
    <location>
        <begin position="1"/>
        <end position="29"/>
    </location>
</feature>
<dbReference type="InterPro" id="IPR044147">
    <property type="entry name" value="UdgB-like"/>
</dbReference>
<keyword evidence="2" id="KW-0479">Metal-binding</keyword>
<dbReference type="EMBL" id="NOWI01000004">
    <property type="protein sequence ID" value="RFT44862.1"/>
    <property type="molecule type" value="Genomic_DNA"/>
</dbReference>
<evidence type="ECO:0000256" key="10">
    <source>
        <dbReference type="SAM" id="MobiDB-lite"/>
    </source>
</evidence>
<evidence type="ECO:0000256" key="5">
    <source>
        <dbReference type="ARBA" id="ARBA00023004"/>
    </source>
</evidence>
<dbReference type="GO" id="GO:0033958">
    <property type="term" value="F:DNA-deoxyinosine glycosylase activity"/>
    <property type="evidence" value="ECO:0007669"/>
    <property type="project" value="InterPro"/>
</dbReference>
<protein>
    <recommendedName>
        <fullName evidence="9">Type-5 uracil-DNA glycosylase</fullName>
    </recommendedName>
</protein>
<evidence type="ECO:0000256" key="9">
    <source>
        <dbReference type="ARBA" id="ARBA00023887"/>
    </source>
</evidence>
<evidence type="ECO:0000256" key="6">
    <source>
        <dbReference type="ARBA" id="ARBA00023014"/>
    </source>
</evidence>
<dbReference type="SUPFAM" id="SSF52141">
    <property type="entry name" value="Uracil-DNA glycosylase-like"/>
    <property type="match status" value="1"/>
</dbReference>
<evidence type="ECO:0000256" key="2">
    <source>
        <dbReference type="ARBA" id="ARBA00022723"/>
    </source>
</evidence>
<dbReference type="GO" id="GO:0004844">
    <property type="term" value="F:uracil DNA N-glycosylase activity"/>
    <property type="evidence" value="ECO:0007669"/>
    <property type="project" value="InterPro"/>
</dbReference>
<evidence type="ECO:0000313" key="12">
    <source>
        <dbReference type="EMBL" id="RFT44862.1"/>
    </source>
</evidence>
<keyword evidence="5" id="KW-0408">Iron</keyword>
<gene>
    <name evidence="12" type="ORF">CHT91_05190</name>
</gene>
<dbReference type="InterPro" id="IPR051536">
    <property type="entry name" value="UDG_Type-4/5"/>
</dbReference>
<keyword evidence="4" id="KW-0378">Hydrolase</keyword>
<dbReference type="Pfam" id="PF03167">
    <property type="entry name" value="UDG"/>
    <property type="match status" value="1"/>
</dbReference>
<dbReference type="CDD" id="cd10031">
    <property type="entry name" value="UDG-F5_TTUDGB_like"/>
    <property type="match status" value="1"/>
</dbReference>
<dbReference type="PANTHER" id="PTHR33693:SF3">
    <property type="entry name" value="TYPE-5 URACIL-DNA GLYCOSYLASE"/>
    <property type="match status" value="1"/>
</dbReference>
<evidence type="ECO:0000259" key="11">
    <source>
        <dbReference type="SMART" id="SM00986"/>
    </source>
</evidence>
<keyword evidence="6" id="KW-0411">Iron-sulfur</keyword>
<evidence type="ECO:0000256" key="3">
    <source>
        <dbReference type="ARBA" id="ARBA00022763"/>
    </source>
</evidence>
<reference evidence="12 13" key="1">
    <citation type="submission" date="2017-07" db="EMBL/GenBank/DDBJ databases">
        <authorList>
            <person name="Sun Z.S."/>
            <person name="Albrecht U."/>
            <person name="Echele G."/>
            <person name="Lee C.C."/>
        </authorList>
    </citation>
    <scope>NUCLEOTIDE SEQUENCE [LARGE SCALE GENOMIC DNA]</scope>
    <source>
        <strain evidence="12 13">P16-029</strain>
    </source>
</reference>
<comment type="caution">
    <text evidence="12">The sequence shown here is derived from an EMBL/GenBank/DDBJ whole genome shotgun (WGS) entry which is preliminary data.</text>
</comment>
<accession>A0A3E2DHL7</accession>
<evidence type="ECO:0000256" key="7">
    <source>
        <dbReference type="ARBA" id="ARBA00023204"/>
    </source>
</evidence>
<evidence type="ECO:0000256" key="1">
    <source>
        <dbReference type="ARBA" id="ARBA00022485"/>
    </source>
</evidence>
<feature type="domain" description="Uracil-DNA glycosylase-like" evidence="11">
    <location>
        <begin position="93"/>
        <end position="269"/>
    </location>
</feature>
<name>A0A3E2DHL7_9ACTN</name>
<dbReference type="GO" id="GO:0051539">
    <property type="term" value="F:4 iron, 4 sulfur cluster binding"/>
    <property type="evidence" value="ECO:0007669"/>
    <property type="project" value="UniProtKB-KW"/>
</dbReference>
<dbReference type="SMART" id="SM00986">
    <property type="entry name" value="UDG"/>
    <property type="match status" value="1"/>
</dbReference>
<evidence type="ECO:0000256" key="8">
    <source>
        <dbReference type="ARBA" id="ARBA00023779"/>
    </source>
</evidence>
<keyword evidence="7" id="KW-0234">DNA repair</keyword>
<sequence length="278" mass="30221">MTALPHPHTGDLFESPVIPGTGWPGDLATPRTPVANNADDVAKIASRCNELTDLDAAISVCRACPRLVEWREDKAISKRAQWRNEPYWGRPVPSFGDPMAQMAVIGLAPAANGANRTGRMFTGDQSGDWLYRALHDAGIASQAESVDAADGLSLDDCRIIAPVHCAPPDNWPSPDEKRTCAIWFDNELSALTTLRAVMCLGQIAWTSTLGAARRLGWQVPRPAPRFGHGARAEITRTDGTTVHVVGCYHVSRQNTNTGRLTRQMLDEVVHTLRGLAVE</sequence>
<dbReference type="GO" id="GO:0006284">
    <property type="term" value="P:base-excision repair"/>
    <property type="evidence" value="ECO:0007669"/>
    <property type="project" value="InterPro"/>
</dbReference>
<comment type="similarity">
    <text evidence="8">Belongs to the uracil-DNA glycosylase (UDG) superfamily. Type 5 (UDGb) family.</text>
</comment>
<proteinExistence type="inferred from homology"/>
<dbReference type="PANTHER" id="PTHR33693">
    <property type="entry name" value="TYPE-5 URACIL-DNA GLYCOSYLASE"/>
    <property type="match status" value="1"/>
</dbReference>
<keyword evidence="3" id="KW-0227">DNA damage</keyword>
<dbReference type="AlphaFoldDB" id="A0A3E2DHL7"/>
<dbReference type="InterPro" id="IPR036895">
    <property type="entry name" value="Uracil-DNA_glycosylase-like_sf"/>
</dbReference>
<dbReference type="Gene3D" id="3.40.470.10">
    <property type="entry name" value="Uracil-DNA glycosylase-like domain"/>
    <property type="match status" value="1"/>
</dbReference>
<dbReference type="RefSeq" id="WP_117189127.1">
    <property type="nucleotide sequence ID" value="NZ_NOWI01000004.1"/>
</dbReference>
<evidence type="ECO:0000256" key="4">
    <source>
        <dbReference type="ARBA" id="ARBA00022801"/>
    </source>
</evidence>
<dbReference type="Proteomes" id="UP000259211">
    <property type="component" value="Unassembled WGS sequence"/>
</dbReference>